<sequence length="113" mass="12236">MLKEISVHKATGTWVVRTDNSVLGETRNALELTEGNMPPVIYFPREDIGMAFLEPSDTTTTCPKKGVASYFHLVGRSGQVDDVAWSYETPADAVSAIAGHIAFATGTIHVEKL</sequence>
<dbReference type="InterPro" id="IPR038694">
    <property type="entry name" value="DUF427_sf"/>
</dbReference>
<gene>
    <name evidence="2" type="ORF">THS5294_02615</name>
</gene>
<dbReference type="STRING" id="266809.PM03_12360"/>
<dbReference type="PANTHER" id="PTHR34310">
    <property type="entry name" value="DUF427 DOMAIN PROTEIN (AFU_ORTHOLOGUE AFUA_3G02220)"/>
    <property type="match status" value="1"/>
</dbReference>
<dbReference type="AlphaFoldDB" id="A0A0P1F156"/>
<dbReference type="RefSeq" id="WP_058124081.1">
    <property type="nucleotide sequence ID" value="NZ_CYRX01000031.1"/>
</dbReference>
<dbReference type="eggNOG" id="COG2343">
    <property type="taxonomic scope" value="Bacteria"/>
</dbReference>
<accession>A0A0P1F156</accession>
<protein>
    <recommendedName>
        <fullName evidence="1">DUF427 domain-containing protein</fullName>
    </recommendedName>
</protein>
<dbReference type="PANTHER" id="PTHR34310:SF9">
    <property type="entry name" value="BLR5716 PROTEIN"/>
    <property type="match status" value="1"/>
</dbReference>
<proteinExistence type="predicted"/>
<dbReference type="Pfam" id="PF04248">
    <property type="entry name" value="NTP_transf_9"/>
    <property type="match status" value="1"/>
</dbReference>
<dbReference type="Gene3D" id="2.170.150.40">
    <property type="entry name" value="Domain of unknown function (DUF427)"/>
    <property type="match status" value="1"/>
</dbReference>
<name>A0A0P1F156_9RHOB</name>
<dbReference type="InterPro" id="IPR007361">
    <property type="entry name" value="DUF427"/>
</dbReference>
<feature type="domain" description="DUF427" evidence="1">
    <location>
        <begin position="15"/>
        <end position="105"/>
    </location>
</feature>
<reference evidence="2 3" key="1">
    <citation type="submission" date="2015-09" db="EMBL/GenBank/DDBJ databases">
        <authorList>
            <consortium name="Swine Surveillance"/>
        </authorList>
    </citation>
    <scope>NUCLEOTIDE SEQUENCE [LARGE SCALE GENOMIC DNA]</scope>
    <source>
        <strain evidence="2 3">CECT 5294</strain>
    </source>
</reference>
<dbReference type="Proteomes" id="UP000051298">
    <property type="component" value="Unassembled WGS sequence"/>
</dbReference>
<evidence type="ECO:0000313" key="3">
    <source>
        <dbReference type="Proteomes" id="UP000051298"/>
    </source>
</evidence>
<organism evidence="2 3">
    <name type="scientific">Thalassobacter stenotrophicus</name>
    <dbReference type="NCBI Taxonomy" id="266809"/>
    <lineage>
        <taxon>Bacteria</taxon>
        <taxon>Pseudomonadati</taxon>
        <taxon>Pseudomonadota</taxon>
        <taxon>Alphaproteobacteria</taxon>
        <taxon>Rhodobacterales</taxon>
        <taxon>Roseobacteraceae</taxon>
        <taxon>Thalassobacter</taxon>
    </lineage>
</organism>
<evidence type="ECO:0000259" key="1">
    <source>
        <dbReference type="Pfam" id="PF04248"/>
    </source>
</evidence>
<evidence type="ECO:0000313" key="2">
    <source>
        <dbReference type="EMBL" id="CUH61311.1"/>
    </source>
</evidence>
<dbReference type="EMBL" id="CYRX01000031">
    <property type="protein sequence ID" value="CUH61311.1"/>
    <property type="molecule type" value="Genomic_DNA"/>
</dbReference>